<gene>
    <name evidence="1" type="ORF">S03H2_40082</name>
</gene>
<sequence>MIPKRIHFVWIGPAEMPDWGRRNIEEFQRLNPEHEITLHGEEILLPQYREVYNRRTIPANKSDLLRYSALERFGGW</sequence>
<dbReference type="Gene3D" id="3.90.550.20">
    <property type="match status" value="1"/>
</dbReference>
<name>X1G957_9ZZZZ</name>
<dbReference type="SUPFAM" id="SSF53448">
    <property type="entry name" value="Nucleotide-diphospho-sugar transferases"/>
    <property type="match status" value="1"/>
</dbReference>
<dbReference type="EMBL" id="BARU01024824">
    <property type="protein sequence ID" value="GAH53767.1"/>
    <property type="molecule type" value="Genomic_DNA"/>
</dbReference>
<accession>X1G957</accession>
<evidence type="ECO:0000313" key="1">
    <source>
        <dbReference type="EMBL" id="GAH53767.1"/>
    </source>
</evidence>
<proteinExistence type="predicted"/>
<reference evidence="1" key="1">
    <citation type="journal article" date="2014" name="Front. Microbiol.">
        <title>High frequency of phylogenetically diverse reductive dehalogenase-homologous genes in deep subseafloor sedimentary metagenomes.</title>
        <authorList>
            <person name="Kawai M."/>
            <person name="Futagami T."/>
            <person name="Toyoda A."/>
            <person name="Takaki Y."/>
            <person name="Nishi S."/>
            <person name="Hori S."/>
            <person name="Arai W."/>
            <person name="Tsubouchi T."/>
            <person name="Morono Y."/>
            <person name="Uchiyama I."/>
            <person name="Ito T."/>
            <person name="Fujiyama A."/>
            <person name="Inagaki F."/>
            <person name="Takami H."/>
        </authorList>
    </citation>
    <scope>NUCLEOTIDE SEQUENCE</scope>
    <source>
        <strain evidence="1">Expedition CK06-06</strain>
    </source>
</reference>
<organism evidence="1">
    <name type="scientific">marine sediment metagenome</name>
    <dbReference type="NCBI Taxonomy" id="412755"/>
    <lineage>
        <taxon>unclassified sequences</taxon>
        <taxon>metagenomes</taxon>
        <taxon>ecological metagenomes</taxon>
    </lineage>
</organism>
<feature type="non-terminal residue" evidence="1">
    <location>
        <position position="76"/>
    </location>
</feature>
<protein>
    <submittedName>
        <fullName evidence="1">Uncharacterized protein</fullName>
    </submittedName>
</protein>
<dbReference type="AlphaFoldDB" id="X1G957"/>
<dbReference type="InterPro" id="IPR029044">
    <property type="entry name" value="Nucleotide-diphossugar_trans"/>
</dbReference>
<comment type="caution">
    <text evidence="1">The sequence shown here is derived from an EMBL/GenBank/DDBJ whole genome shotgun (WGS) entry which is preliminary data.</text>
</comment>